<feature type="compositionally biased region" description="Basic and acidic residues" evidence="1">
    <location>
        <begin position="136"/>
        <end position="148"/>
    </location>
</feature>
<dbReference type="AlphaFoldDB" id="A0A060T3T5"/>
<reference evidence="2" key="2">
    <citation type="submission" date="2014-06" db="EMBL/GenBank/DDBJ databases">
        <title>The complete genome of Blastobotrys (Arxula) adeninivorans LS3 - a yeast of biotechnological interest.</title>
        <authorList>
            <person name="Kunze G."/>
            <person name="Gaillardin C."/>
            <person name="Czernicka M."/>
            <person name="Durrens P."/>
            <person name="Martin T."/>
            <person name="Boer E."/>
            <person name="Gabaldon T."/>
            <person name="Cruz J."/>
            <person name="Talla E."/>
            <person name="Marck C."/>
            <person name="Goffeau A."/>
            <person name="Barbe V."/>
            <person name="Baret P."/>
            <person name="Baronian K."/>
            <person name="Beier S."/>
            <person name="Bleykasten C."/>
            <person name="Bode R."/>
            <person name="Casaregola S."/>
            <person name="Despons L."/>
            <person name="Fairhead C."/>
            <person name="Giersberg M."/>
            <person name="Gierski P."/>
            <person name="Hahnel U."/>
            <person name="Hartmann A."/>
            <person name="Jankowska D."/>
            <person name="Jubin C."/>
            <person name="Jung P."/>
            <person name="Lafontaine I."/>
            <person name="Leh-Louis V."/>
            <person name="Lemaire M."/>
            <person name="Marcet-Houben M."/>
            <person name="Mascher M."/>
            <person name="Morel G."/>
            <person name="Richard G.-F."/>
            <person name="Riechen J."/>
            <person name="Sacerdot C."/>
            <person name="Sarkar A."/>
            <person name="Savel G."/>
            <person name="Schacherer J."/>
            <person name="Sherman D."/>
            <person name="Straub M.-L."/>
            <person name="Stein N."/>
            <person name="Thierry A."/>
            <person name="Trautwein-Schult A."/>
            <person name="Westhof E."/>
            <person name="Worch S."/>
            <person name="Dujon B."/>
            <person name="Souciet J.-L."/>
            <person name="Wincker P."/>
            <person name="Scholz U."/>
            <person name="Neuveglise N."/>
        </authorList>
    </citation>
    <scope>NUCLEOTIDE SEQUENCE</scope>
    <source>
        <strain evidence="2">LS3</strain>
    </source>
</reference>
<organism evidence="2">
    <name type="scientific">Blastobotrys adeninivorans</name>
    <name type="common">Yeast</name>
    <name type="synonym">Arxula adeninivorans</name>
    <dbReference type="NCBI Taxonomy" id="409370"/>
    <lineage>
        <taxon>Eukaryota</taxon>
        <taxon>Fungi</taxon>
        <taxon>Dikarya</taxon>
        <taxon>Ascomycota</taxon>
        <taxon>Saccharomycotina</taxon>
        <taxon>Dipodascomycetes</taxon>
        <taxon>Dipodascales</taxon>
        <taxon>Trichomonascaceae</taxon>
        <taxon>Blastobotrys</taxon>
    </lineage>
</organism>
<name>A0A060T3T5_BLAAD</name>
<sequence>MFSRVVGAVKNAYSSAKEEYKLNKQDQEQALKRKRSSSSVGQPAKKGKQDPSIQQLEARIQELERQLQEKDAIIEDLTEKLNATQEPEGPKSSHDGPGETKGKVEAQDLNEDQDEDRNKAHDEVQGKNGAQDNYDDEHSDKENTRPEQLEVLSPINAQEVHSILDSD</sequence>
<feature type="compositionally biased region" description="Basic and acidic residues" evidence="1">
    <location>
        <begin position="59"/>
        <end position="79"/>
    </location>
</feature>
<feature type="compositionally biased region" description="Basic and acidic residues" evidence="1">
    <location>
        <begin position="116"/>
        <end position="125"/>
    </location>
</feature>
<gene>
    <name evidence="2" type="ORF">GNLVRS02_ARAD1C36256g</name>
</gene>
<evidence type="ECO:0000256" key="1">
    <source>
        <dbReference type="SAM" id="MobiDB-lite"/>
    </source>
</evidence>
<proteinExistence type="predicted"/>
<feature type="region of interest" description="Disordered" evidence="1">
    <location>
        <begin position="13"/>
        <end position="167"/>
    </location>
</feature>
<dbReference type="Gene3D" id="1.20.5.490">
    <property type="entry name" value="Single helix bin"/>
    <property type="match status" value="1"/>
</dbReference>
<accession>A0A060T3T5</accession>
<dbReference type="EMBL" id="HG937693">
    <property type="protein sequence ID" value="CDP35469.1"/>
    <property type="molecule type" value="Genomic_DNA"/>
</dbReference>
<feature type="compositionally biased region" description="Basic and acidic residues" evidence="1">
    <location>
        <begin position="88"/>
        <end position="106"/>
    </location>
</feature>
<protein>
    <submittedName>
        <fullName evidence="2">ARAD1C36256p</fullName>
    </submittedName>
</protein>
<feature type="compositionally biased region" description="Basic and acidic residues" evidence="1">
    <location>
        <begin position="16"/>
        <end position="31"/>
    </location>
</feature>
<evidence type="ECO:0000313" key="2">
    <source>
        <dbReference type="EMBL" id="CDP35469.1"/>
    </source>
</evidence>
<reference evidence="2" key="1">
    <citation type="submission" date="2014-02" db="EMBL/GenBank/DDBJ databases">
        <authorList>
            <person name="Genoscope - CEA"/>
        </authorList>
    </citation>
    <scope>NUCLEOTIDE SEQUENCE</scope>
    <source>
        <strain evidence="2">LS3</strain>
    </source>
</reference>